<dbReference type="Proteomes" id="UP000257109">
    <property type="component" value="Unassembled WGS sequence"/>
</dbReference>
<dbReference type="OrthoDB" id="778454at2759"/>
<name>A0A371FMC4_MUCPR</name>
<sequence length="140" mass="15843">MTTRTKIDVHAETLSMEFAMKHPTEDPSLFGIVIDELATRNQQLANDIYPLHSPPVELKPLLSHLKYAYPDNDQQSLVIIINSLHWEQEEKLLQVLRQHKKAIGWRLSNHLGINPSISIGGSPSNKAIAKKTKSNHPRPD</sequence>
<protein>
    <submittedName>
        <fullName evidence="1">Uncharacterized protein</fullName>
    </submittedName>
</protein>
<dbReference type="EMBL" id="QJKJ01008597">
    <property type="protein sequence ID" value="RDX79243.1"/>
    <property type="molecule type" value="Genomic_DNA"/>
</dbReference>
<reference evidence="1" key="1">
    <citation type="submission" date="2018-05" db="EMBL/GenBank/DDBJ databases">
        <title>Draft genome of Mucuna pruriens seed.</title>
        <authorList>
            <person name="Nnadi N.E."/>
            <person name="Vos R."/>
            <person name="Hasami M.H."/>
            <person name="Devisetty U.K."/>
            <person name="Aguiy J.C."/>
        </authorList>
    </citation>
    <scope>NUCLEOTIDE SEQUENCE [LARGE SCALE GENOMIC DNA]</scope>
    <source>
        <strain evidence="1">JCA_2017</strain>
    </source>
</reference>
<evidence type="ECO:0000313" key="1">
    <source>
        <dbReference type="EMBL" id="RDX79243.1"/>
    </source>
</evidence>
<organism evidence="1 2">
    <name type="scientific">Mucuna pruriens</name>
    <name type="common">Velvet bean</name>
    <name type="synonym">Dolichos pruriens</name>
    <dbReference type="NCBI Taxonomy" id="157652"/>
    <lineage>
        <taxon>Eukaryota</taxon>
        <taxon>Viridiplantae</taxon>
        <taxon>Streptophyta</taxon>
        <taxon>Embryophyta</taxon>
        <taxon>Tracheophyta</taxon>
        <taxon>Spermatophyta</taxon>
        <taxon>Magnoliopsida</taxon>
        <taxon>eudicotyledons</taxon>
        <taxon>Gunneridae</taxon>
        <taxon>Pentapetalae</taxon>
        <taxon>rosids</taxon>
        <taxon>fabids</taxon>
        <taxon>Fabales</taxon>
        <taxon>Fabaceae</taxon>
        <taxon>Papilionoideae</taxon>
        <taxon>50 kb inversion clade</taxon>
        <taxon>NPAAA clade</taxon>
        <taxon>indigoferoid/millettioid clade</taxon>
        <taxon>Phaseoleae</taxon>
        <taxon>Mucuna</taxon>
    </lineage>
</organism>
<proteinExistence type="predicted"/>
<accession>A0A371FMC4</accession>
<dbReference type="AlphaFoldDB" id="A0A371FMC4"/>
<comment type="caution">
    <text evidence="1">The sequence shown here is derived from an EMBL/GenBank/DDBJ whole genome shotgun (WGS) entry which is preliminary data.</text>
</comment>
<feature type="non-terminal residue" evidence="1">
    <location>
        <position position="1"/>
    </location>
</feature>
<gene>
    <name evidence="1" type="ORF">CR513_40348</name>
</gene>
<evidence type="ECO:0000313" key="2">
    <source>
        <dbReference type="Proteomes" id="UP000257109"/>
    </source>
</evidence>
<keyword evidence="2" id="KW-1185">Reference proteome</keyword>